<dbReference type="OrthoDB" id="3268062at2"/>
<organism evidence="1 2">
    <name type="scientific">Streptomyces hoynatensis</name>
    <dbReference type="NCBI Taxonomy" id="1141874"/>
    <lineage>
        <taxon>Bacteria</taxon>
        <taxon>Bacillati</taxon>
        <taxon>Actinomycetota</taxon>
        <taxon>Actinomycetes</taxon>
        <taxon>Kitasatosporales</taxon>
        <taxon>Streptomycetaceae</taxon>
        <taxon>Streptomyces</taxon>
    </lineage>
</organism>
<keyword evidence="2" id="KW-1185">Reference proteome</keyword>
<accession>A0A3A9ZIZ0</accession>
<dbReference type="Gene3D" id="1.10.287.1060">
    <property type="entry name" value="ESAT-6-like"/>
    <property type="match status" value="1"/>
</dbReference>
<evidence type="ECO:0000313" key="1">
    <source>
        <dbReference type="EMBL" id="RKN47277.1"/>
    </source>
</evidence>
<protein>
    <submittedName>
        <fullName evidence="1">WXG100 family type VII secretion target</fullName>
    </submittedName>
</protein>
<evidence type="ECO:0000313" key="2">
    <source>
        <dbReference type="Proteomes" id="UP000272474"/>
    </source>
</evidence>
<dbReference type="EMBL" id="RBAL01000001">
    <property type="protein sequence ID" value="RKN47277.1"/>
    <property type="molecule type" value="Genomic_DNA"/>
</dbReference>
<dbReference type="Pfam" id="PF06013">
    <property type="entry name" value="WXG100"/>
    <property type="match status" value="1"/>
</dbReference>
<gene>
    <name evidence="1" type="ORF">D7294_01965</name>
</gene>
<proteinExistence type="predicted"/>
<dbReference type="SUPFAM" id="SSF140453">
    <property type="entry name" value="EsxAB dimer-like"/>
    <property type="match status" value="1"/>
</dbReference>
<dbReference type="RefSeq" id="WP_120675281.1">
    <property type="nucleotide sequence ID" value="NZ_RBAL01000001.1"/>
</dbReference>
<dbReference type="InterPro" id="IPR036689">
    <property type="entry name" value="ESAT-6-like_sf"/>
</dbReference>
<dbReference type="InterPro" id="IPR010310">
    <property type="entry name" value="T7SS_ESAT-6-like"/>
</dbReference>
<dbReference type="Proteomes" id="UP000272474">
    <property type="component" value="Unassembled WGS sequence"/>
</dbReference>
<sequence>MAQGDLDVTYQDMHDAADRLIDAKDELTTKFDQLRSYVSDLVTDGYVTAASSSAFDEKYDEFTRGGKQTIESLQGLGDFLHGAADGFADLDQQLEQGLRD</sequence>
<dbReference type="AlphaFoldDB" id="A0A3A9ZIZ0"/>
<reference evidence="1 2" key="1">
    <citation type="journal article" date="2014" name="Int. J. Syst. Evol. Microbiol.">
        <title>Streptomyces hoynatensis sp. nov., isolated from deep marine sediment.</title>
        <authorList>
            <person name="Veyisoglu A."/>
            <person name="Sahin N."/>
        </authorList>
    </citation>
    <scope>NUCLEOTIDE SEQUENCE [LARGE SCALE GENOMIC DNA]</scope>
    <source>
        <strain evidence="1 2">KCTC 29097</strain>
    </source>
</reference>
<comment type="caution">
    <text evidence="1">The sequence shown here is derived from an EMBL/GenBank/DDBJ whole genome shotgun (WGS) entry which is preliminary data.</text>
</comment>
<name>A0A3A9ZIZ0_9ACTN</name>